<dbReference type="Proteomes" id="UP000563151">
    <property type="component" value="Unassembled WGS sequence"/>
</dbReference>
<dbReference type="Pfam" id="PF07532">
    <property type="entry name" value="Big_4"/>
    <property type="match status" value="3"/>
</dbReference>
<protein>
    <submittedName>
        <fullName evidence="3">Cell wall-binding repeat-containing protein</fullName>
    </submittedName>
</protein>
<dbReference type="EMBL" id="JAAZWO010000004">
    <property type="protein sequence ID" value="MBC2397123.1"/>
    <property type="molecule type" value="Genomic_DNA"/>
</dbReference>
<name>A0A923E675_CLOTT</name>
<dbReference type="InterPro" id="IPR007253">
    <property type="entry name" value="Cell_wall-bd_2"/>
</dbReference>
<proteinExistence type="predicted"/>
<dbReference type="PANTHER" id="PTHR30032">
    <property type="entry name" value="N-ACETYLMURAMOYL-L-ALANINE AMIDASE-RELATED"/>
    <property type="match status" value="1"/>
</dbReference>
<dbReference type="Pfam" id="PF04122">
    <property type="entry name" value="CW_binding_2"/>
    <property type="match status" value="3"/>
</dbReference>
<evidence type="ECO:0000313" key="3">
    <source>
        <dbReference type="EMBL" id="MBC2397123.1"/>
    </source>
</evidence>
<evidence type="ECO:0000256" key="1">
    <source>
        <dbReference type="SAM" id="SignalP"/>
    </source>
</evidence>
<gene>
    <name evidence="3" type="ORF">HGG79_04910</name>
</gene>
<sequence>MNFKKKMQLILSIVFAASTLNVPKVQAAEITTKRFEGANRYETAAKVCEEGWNENSDWAVIVNGENFADALSAAPLAKKNNAPILLTNGKVLNIYTSMQINRLKVKNVYLIGGKGVISQNVEDGIKARGIKVTRLGGKDRYETALLVAGKVGKPKQIAVVNGNDFHDAVSIAPIAALKGMPIVLVNKNYIPPSVVKYLSSNKKVEQTYVIGGEDQISSKVFKGIPNALRIGSGDYYKRNIDVINAFQNELDFSTVYIASGRDFADALSASAIAPKTSSPIVFVGSSLNSYTKNFIQGKIINDIGILGGTASVSYGMETTMKYLPLEVSDTNNIKKDIYQNEAFNPPSTIVVTASDGSKKEVQVTWNLTRVDTTKPGVYNFIGSIDGYDKKVNLTLVVKPIPDKIEDIVAEAESRYSYNLPKTVSAKMTDGSISSVSVVWDYGTQQKSKPGTYVFYGTVEHYKKKVKLTLNVTNKPSNQIIKTINNIKVIVQRKSDFNLPSTVVATMEDNSKKDVRVTWGSEKKYPNYEGVYTYEGIVSGYSGKVRLMLIVTGENGVDPNDPNYPVDPVDPNNPDNPDENIKDLGELGAIMQGEAYPTTVIDPSTNKPVQVSWTRAVNINTDFIDAEYIDDCRVSKVTLEGTIGGANGKKVKATIGIIPKIIGITTENNYPNIVPIVIPVNSNGVYDMSQASEKLRAVIIGSDGHTRTAKKVKVLLWDPPYIDVGDSQNYYVRATISHYNTPVMVTLKIQR</sequence>
<comment type="caution">
    <text evidence="3">The sequence shown here is derived from an EMBL/GenBank/DDBJ whole genome shotgun (WGS) entry which is preliminary data.</text>
</comment>
<keyword evidence="4" id="KW-1185">Reference proteome</keyword>
<feature type="domain" description="Bacterial Ig-like" evidence="2">
    <location>
        <begin position="483"/>
        <end position="540"/>
    </location>
</feature>
<dbReference type="PANTHER" id="PTHR30032:SF8">
    <property type="entry name" value="GERMINATION-SPECIFIC N-ACETYLMURAMOYL-L-ALANINE AMIDASE"/>
    <property type="match status" value="1"/>
</dbReference>
<dbReference type="AlphaFoldDB" id="A0A923E675"/>
<feature type="chain" id="PRO_5036726154" evidence="1">
    <location>
        <begin position="28"/>
        <end position="750"/>
    </location>
</feature>
<organism evidence="3 4">
    <name type="scientific">Clostridium tetanomorphum</name>
    <dbReference type="NCBI Taxonomy" id="1553"/>
    <lineage>
        <taxon>Bacteria</taxon>
        <taxon>Bacillati</taxon>
        <taxon>Bacillota</taxon>
        <taxon>Clostridia</taxon>
        <taxon>Eubacteriales</taxon>
        <taxon>Clostridiaceae</taxon>
        <taxon>Clostridium</taxon>
    </lineage>
</organism>
<reference evidence="3 4" key="1">
    <citation type="submission" date="2020-04" db="EMBL/GenBank/DDBJ databases">
        <title>Genomic insights into acetone-butanol-ethanol (ABE) fermentation by sequencing solventogenic clostridia strains.</title>
        <authorList>
            <person name="Brown S."/>
        </authorList>
    </citation>
    <scope>NUCLEOTIDE SEQUENCE [LARGE SCALE GENOMIC DNA]</scope>
    <source>
        <strain evidence="3 4">DJ011</strain>
    </source>
</reference>
<accession>A0A923E675</accession>
<feature type="signal peptide" evidence="1">
    <location>
        <begin position="1"/>
        <end position="27"/>
    </location>
</feature>
<evidence type="ECO:0000259" key="2">
    <source>
        <dbReference type="Pfam" id="PF07532"/>
    </source>
</evidence>
<feature type="domain" description="Bacterial Ig-like" evidence="2">
    <location>
        <begin position="331"/>
        <end position="387"/>
    </location>
</feature>
<feature type="domain" description="Bacterial Ig-like" evidence="2">
    <location>
        <begin position="404"/>
        <end position="461"/>
    </location>
</feature>
<dbReference type="InterPro" id="IPR051922">
    <property type="entry name" value="Bact_Sporulation_Assoc"/>
</dbReference>
<evidence type="ECO:0000313" key="4">
    <source>
        <dbReference type="Proteomes" id="UP000563151"/>
    </source>
</evidence>
<dbReference type="RefSeq" id="WP_035147908.1">
    <property type="nucleotide sequence ID" value="NZ_JAAZWO010000004.1"/>
</dbReference>
<keyword evidence="1" id="KW-0732">Signal</keyword>
<dbReference type="InterPro" id="IPR011081">
    <property type="entry name" value="Big_4"/>
</dbReference>
<dbReference type="Gene3D" id="3.40.50.12090">
    <property type="match status" value="2"/>
</dbReference>